<comment type="catalytic activity">
    <reaction evidence="12">
        <text>L-threonyl-[protein] + ATP = O-phospho-L-threonyl-[protein] + ADP + H(+)</text>
        <dbReference type="Rhea" id="RHEA:46608"/>
        <dbReference type="Rhea" id="RHEA-COMP:11060"/>
        <dbReference type="Rhea" id="RHEA-COMP:11605"/>
        <dbReference type="ChEBI" id="CHEBI:15378"/>
        <dbReference type="ChEBI" id="CHEBI:30013"/>
        <dbReference type="ChEBI" id="CHEBI:30616"/>
        <dbReference type="ChEBI" id="CHEBI:61977"/>
        <dbReference type="ChEBI" id="CHEBI:456216"/>
        <dbReference type="EC" id="2.7.11.24"/>
    </reaction>
</comment>
<dbReference type="Gene3D" id="1.10.510.10">
    <property type="entry name" value="Transferase(Phosphotransferase) domain 1"/>
    <property type="match status" value="1"/>
</dbReference>
<dbReference type="FunFam" id="3.30.200.20:FF:000073">
    <property type="entry name" value="Mitogen-activated protein kinase"/>
    <property type="match status" value="1"/>
</dbReference>
<dbReference type="GO" id="GO:0005524">
    <property type="term" value="F:ATP binding"/>
    <property type="evidence" value="ECO:0007669"/>
    <property type="project" value="UniProtKB-UniRule"/>
</dbReference>
<dbReference type="PROSITE" id="PS00107">
    <property type="entry name" value="PROTEIN_KINASE_ATP"/>
    <property type="match status" value="1"/>
</dbReference>
<evidence type="ECO:0000256" key="11">
    <source>
        <dbReference type="RuleBase" id="RU000304"/>
    </source>
</evidence>
<comment type="subcellular location">
    <subcellularLocation>
        <location evidence="2">Nucleus</location>
    </subcellularLocation>
</comment>
<dbReference type="Proteomes" id="UP001217582">
    <property type="component" value="Chromosome 1"/>
</dbReference>
<evidence type="ECO:0000313" key="16">
    <source>
        <dbReference type="Proteomes" id="UP001217582"/>
    </source>
</evidence>
<comment type="activity regulation">
    <text evidence="12">Activated by threonine and tyrosine phosphorylation.</text>
</comment>
<dbReference type="InterPro" id="IPR008271">
    <property type="entry name" value="Ser/Thr_kinase_AS"/>
</dbReference>
<organism evidence="15 16">
    <name type="scientific">Malassezia arunalokei</name>
    <dbReference type="NCBI Taxonomy" id="1514897"/>
    <lineage>
        <taxon>Eukaryota</taxon>
        <taxon>Fungi</taxon>
        <taxon>Dikarya</taxon>
        <taxon>Basidiomycota</taxon>
        <taxon>Ustilaginomycotina</taxon>
        <taxon>Malasseziomycetes</taxon>
        <taxon>Malasseziales</taxon>
        <taxon>Malasseziaceae</taxon>
        <taxon>Malassezia</taxon>
    </lineage>
</organism>
<evidence type="ECO:0000256" key="1">
    <source>
        <dbReference type="ARBA" id="ARBA00001946"/>
    </source>
</evidence>
<dbReference type="AlphaFoldDB" id="A0AAJ6CJ83"/>
<dbReference type="PANTHER" id="PTHR24055">
    <property type="entry name" value="MITOGEN-ACTIVATED PROTEIN KINASE"/>
    <property type="match status" value="1"/>
</dbReference>
<dbReference type="InterPro" id="IPR050117">
    <property type="entry name" value="MAPK"/>
</dbReference>
<evidence type="ECO:0000256" key="3">
    <source>
        <dbReference type="ARBA" id="ARBA00022527"/>
    </source>
</evidence>
<sequence>MSQSDANAPNGALPSYQPQMSMQAPRRDLSSGPLLGGSYKLVKKIGEGAYGVVYSAIHVPTSTRVAVKRITPFDHQMFCLRTLREIRLLRHFHHENIISILDILPPASFEQFTDVYLVQELMETDLHRIIRTQDLSNDHFQYFVYQILRGLKALHSAGVLHRDLKPSNLLLNANCDMKICDFGLARSAEQPEAENKAYLTEYVATRWYRAPEIMLSFREYTKAIDLWSVGCIFAEMLTGRPLFPGRDYHHQLSLILSVLGTPSLDDFYSITSSRSRDYIRSLPYCDRANFAELFPRAEPLALDLLEKLLAFSPKKRITVEEALAHPYLEPYHDPSDEPDADPLDPKFFDADFSKEPLTRAQLKELIYREITH</sequence>
<dbReference type="PRINTS" id="PR01773">
    <property type="entry name" value="P38MAPKINASE"/>
</dbReference>
<evidence type="ECO:0000256" key="9">
    <source>
        <dbReference type="ARBA" id="ARBA00055111"/>
    </source>
</evidence>
<evidence type="ECO:0000256" key="13">
    <source>
        <dbReference type="SAM" id="MobiDB-lite"/>
    </source>
</evidence>
<dbReference type="EMBL" id="CP119916">
    <property type="protein sequence ID" value="WFD14456.1"/>
    <property type="molecule type" value="Genomic_DNA"/>
</dbReference>
<keyword evidence="3 11" id="KW-0723">Serine/threonine-protein kinase</keyword>
<evidence type="ECO:0000256" key="4">
    <source>
        <dbReference type="ARBA" id="ARBA00022679"/>
    </source>
</evidence>
<evidence type="ECO:0000256" key="10">
    <source>
        <dbReference type="PROSITE-ProRule" id="PRU10141"/>
    </source>
</evidence>
<dbReference type="InterPro" id="IPR017441">
    <property type="entry name" value="Protein_kinase_ATP_BS"/>
</dbReference>
<evidence type="ECO:0000259" key="14">
    <source>
        <dbReference type="PROSITE" id="PS50011"/>
    </source>
</evidence>
<dbReference type="Pfam" id="PF00069">
    <property type="entry name" value="Pkinase"/>
    <property type="match status" value="1"/>
</dbReference>
<feature type="binding site" evidence="10">
    <location>
        <position position="68"/>
    </location>
    <ligand>
        <name>ATP</name>
        <dbReference type="ChEBI" id="CHEBI:30616"/>
    </ligand>
</feature>
<dbReference type="SUPFAM" id="SSF56112">
    <property type="entry name" value="Protein kinase-like (PK-like)"/>
    <property type="match status" value="1"/>
</dbReference>
<dbReference type="InterPro" id="IPR008352">
    <property type="entry name" value="MAPK_HOG-like"/>
</dbReference>
<protein>
    <recommendedName>
        <fullName evidence="12">Mitogen-activated protein kinase</fullName>
        <ecNumber evidence="12">2.7.11.24</ecNumber>
    </recommendedName>
</protein>
<dbReference type="PROSITE" id="PS50011">
    <property type="entry name" value="PROTEIN_KINASE_DOM"/>
    <property type="match status" value="1"/>
</dbReference>
<dbReference type="EC" id="2.7.11.24" evidence="12"/>
<gene>
    <name evidence="15" type="primary">MKP2</name>
    <name evidence="15" type="ORF">MARU1_000461</name>
</gene>
<dbReference type="FunFam" id="1.10.510.10:FF:000040">
    <property type="entry name" value="Mitogen-activated protein kinase"/>
    <property type="match status" value="1"/>
</dbReference>
<comment type="function">
    <text evidence="9">Responds to activation by environmental stress by phosphorylating downstream targets.</text>
</comment>
<keyword evidence="7 10" id="KW-0067">ATP-binding</keyword>
<dbReference type="PROSITE" id="PS00108">
    <property type="entry name" value="PROTEIN_KINASE_ST"/>
    <property type="match status" value="1"/>
</dbReference>
<keyword evidence="4 12" id="KW-0808">Transferase</keyword>
<keyword evidence="5 10" id="KW-0547">Nucleotide-binding</keyword>
<dbReference type="InterPro" id="IPR003527">
    <property type="entry name" value="MAP_kinase_CS"/>
</dbReference>
<keyword evidence="16" id="KW-1185">Reference proteome</keyword>
<evidence type="ECO:0000313" key="15">
    <source>
        <dbReference type="EMBL" id="WFD14456.1"/>
    </source>
</evidence>
<evidence type="ECO:0000256" key="12">
    <source>
        <dbReference type="RuleBase" id="RU361165"/>
    </source>
</evidence>
<evidence type="ECO:0000256" key="7">
    <source>
        <dbReference type="ARBA" id="ARBA00022840"/>
    </source>
</evidence>
<keyword evidence="6 12" id="KW-0418">Kinase</keyword>
<evidence type="ECO:0000256" key="5">
    <source>
        <dbReference type="ARBA" id="ARBA00022741"/>
    </source>
</evidence>
<dbReference type="PROSITE" id="PS01351">
    <property type="entry name" value="MAPK"/>
    <property type="match status" value="1"/>
</dbReference>
<proteinExistence type="inferred from homology"/>
<dbReference type="GO" id="GO:0005634">
    <property type="term" value="C:nucleus"/>
    <property type="evidence" value="ECO:0007669"/>
    <property type="project" value="UniProtKB-SubCell"/>
</dbReference>
<dbReference type="CDD" id="cd07849">
    <property type="entry name" value="STKc_ERK1_2_like"/>
    <property type="match status" value="1"/>
</dbReference>
<evidence type="ECO:0000256" key="8">
    <source>
        <dbReference type="ARBA" id="ARBA00023242"/>
    </source>
</evidence>
<dbReference type="Gene3D" id="3.30.200.20">
    <property type="entry name" value="Phosphorylase Kinase, domain 1"/>
    <property type="match status" value="1"/>
</dbReference>
<evidence type="ECO:0000256" key="6">
    <source>
        <dbReference type="ARBA" id="ARBA00022777"/>
    </source>
</evidence>
<comment type="cofactor">
    <cofactor evidence="1 12">
        <name>Mg(2+)</name>
        <dbReference type="ChEBI" id="CHEBI:18420"/>
    </cofactor>
</comment>
<dbReference type="SMART" id="SM00220">
    <property type="entry name" value="S_TKc"/>
    <property type="match status" value="1"/>
</dbReference>
<keyword evidence="12" id="KW-0460">Magnesium</keyword>
<dbReference type="InterPro" id="IPR011009">
    <property type="entry name" value="Kinase-like_dom_sf"/>
</dbReference>
<dbReference type="InterPro" id="IPR000719">
    <property type="entry name" value="Prot_kinase_dom"/>
</dbReference>
<accession>A0AAJ6CJ83</accession>
<keyword evidence="8" id="KW-0539">Nucleus</keyword>
<feature type="region of interest" description="Disordered" evidence="13">
    <location>
        <begin position="1"/>
        <end position="28"/>
    </location>
</feature>
<reference evidence="15 16" key="1">
    <citation type="submission" date="2023-03" db="EMBL/GenBank/DDBJ databases">
        <title>Mating type loci evolution in Malassezia.</title>
        <authorList>
            <person name="Coelho M.A."/>
        </authorList>
    </citation>
    <scope>NUCLEOTIDE SEQUENCE [LARGE SCALE GENOMIC DNA]</scope>
    <source>
        <strain evidence="15 16">CBS 13387</strain>
    </source>
</reference>
<feature type="domain" description="Protein kinase" evidence="14">
    <location>
        <begin position="39"/>
        <end position="328"/>
    </location>
</feature>
<comment type="similarity">
    <text evidence="12">Belongs to the protein kinase superfamily. Ser/Thr protein kinase family. MAP kinase subfamily.</text>
</comment>
<dbReference type="GO" id="GO:0004707">
    <property type="term" value="F:MAP kinase activity"/>
    <property type="evidence" value="ECO:0007669"/>
    <property type="project" value="UniProtKB-EC"/>
</dbReference>
<name>A0AAJ6CJ83_9BASI</name>
<evidence type="ECO:0000256" key="2">
    <source>
        <dbReference type="ARBA" id="ARBA00004123"/>
    </source>
</evidence>